<gene>
    <name evidence="1" type="ORF">PssvBMR5_gp07</name>
</gene>
<dbReference type="Proteomes" id="UP000501738">
    <property type="component" value="Segment"/>
</dbReference>
<name>A0A6M3TCN6_9CAUD</name>
<keyword evidence="2" id="KW-1185">Reference proteome</keyword>
<proteinExistence type="predicted"/>
<dbReference type="PROSITE" id="PS51257">
    <property type="entry name" value="PROKAR_LIPOPROTEIN"/>
    <property type="match status" value="1"/>
</dbReference>
<sequence>MGKLLAGFVLGFAGCAIVVAGYVMMIPAPGSPVAEVRQAAIPSGALIGKLGIEPLYVFHDNESGNTCYGTPRGLSCVPMEPIK</sequence>
<evidence type="ECO:0008006" key="3">
    <source>
        <dbReference type="Google" id="ProtNLM"/>
    </source>
</evidence>
<evidence type="ECO:0000313" key="2">
    <source>
        <dbReference type="Proteomes" id="UP000501738"/>
    </source>
</evidence>
<reference evidence="1 2" key="1">
    <citation type="journal article" date="2020" name="Microb. Biotechnol.">
        <title>Phage biocontrol to combat Pseudomonas syringae pathogens causing disease in cherry.</title>
        <authorList>
            <person name="Rabiey M."/>
            <person name="Roy S.R."/>
            <person name="Holtappels D."/>
            <person name="Franceschetti L."/>
            <person name="Quilty B.J."/>
            <person name="Creeth R."/>
            <person name="Sundin G.W."/>
            <person name="Wagemans J."/>
            <person name="Lavigne R."/>
            <person name="Jackson R.W."/>
        </authorList>
    </citation>
    <scope>NUCLEOTIDE SEQUENCE [LARGE SCALE GENOMIC DNA]</scope>
</reference>
<dbReference type="EMBL" id="MT104468">
    <property type="protein sequence ID" value="QJD54775.1"/>
    <property type="molecule type" value="Genomic_DNA"/>
</dbReference>
<protein>
    <recommendedName>
        <fullName evidence="3">Lipoprotein</fullName>
    </recommendedName>
</protein>
<evidence type="ECO:0000313" key="1">
    <source>
        <dbReference type="EMBL" id="QJD54775.1"/>
    </source>
</evidence>
<organism evidence="1 2">
    <name type="scientific">Pseudomonas phage MR5</name>
    <dbReference type="NCBI Taxonomy" id="2711172"/>
    <lineage>
        <taxon>Viruses</taxon>
        <taxon>Duplodnaviria</taxon>
        <taxon>Heunggongvirae</taxon>
        <taxon>Uroviricota</taxon>
        <taxon>Caudoviricetes</taxon>
        <taxon>Autographivirales</taxon>
        <taxon>Autoscriptoviridae</taxon>
        <taxon>Krylovirinae</taxon>
        <taxon>Mojovirus</taxon>
        <taxon>Mojovirus MR5</taxon>
    </lineage>
</organism>
<accession>A0A6M3TCN6</accession>